<feature type="domain" description="ABC3 transporter permease C-terminal" evidence="7">
    <location>
        <begin position="669"/>
        <end position="777"/>
    </location>
</feature>
<evidence type="ECO:0000313" key="10">
    <source>
        <dbReference type="Proteomes" id="UP000199072"/>
    </source>
</evidence>
<dbReference type="EMBL" id="FNAI01000027">
    <property type="protein sequence ID" value="SDF73951.1"/>
    <property type="molecule type" value="Genomic_DNA"/>
</dbReference>
<proteinExistence type="predicted"/>
<feature type="transmembrane region" description="Helical" evidence="6">
    <location>
        <begin position="285"/>
        <end position="309"/>
    </location>
</feature>
<dbReference type="STRING" id="1391627.SAMN05216464_12735"/>
<evidence type="ECO:0000256" key="4">
    <source>
        <dbReference type="ARBA" id="ARBA00022989"/>
    </source>
</evidence>
<feature type="transmembrane region" description="Helical" evidence="6">
    <location>
        <begin position="717"/>
        <end position="735"/>
    </location>
</feature>
<dbReference type="PROSITE" id="PS51257">
    <property type="entry name" value="PROKAR_LIPOPROTEIN"/>
    <property type="match status" value="1"/>
</dbReference>
<dbReference type="RefSeq" id="WP_091157504.1">
    <property type="nucleotide sequence ID" value="NZ_FNAI01000027.1"/>
</dbReference>
<sequence>MIRNYFVTAFRNLWRNKSYAVINIAGLSVALASCMLILLYAMDEVSYDRFHVNATQIYRLVVNASSPDGQIHRFSGTGDVQGPAFAAQLPEIQDYTRIYGTAFTVKRDNEVFDQSALFVDNNFFSVFTFPLKYGQRQHVLSDPHAIVLSEETAEKYFGPGDPVGKTLELKMHNVFQPFTVTAVTKESPENSSIKINMLVPQESRAVRDGWLNFFQNTFFVIKPGTNIGHLNAKLNRLYLSDAQSELKTTGNKDKMSYALQPFLGMHTSTDYPADNGLSDASNPTYSYILTGIALFTLAIACINFVNLTVARSLRRAKEIGIRKVVGGLRVHLIFQFLGESFILCFAAFLLAIIMAQLVLPFFNALTNKALALSYLFSWELVATYTGLFLLTGLLAGFYPALVLSGFKPVQTLYNRTAYAGKNYLAKGLVILQFTLATFLIIVTVTIYAQFNYLMHFNLGYNPKDVVSIRVFNISKEKFTLFKTQLAEAFNIQGVTADQGGRWGTEGYINGSRVFAYDVQKVDEDYLPLFQVPILKGRNFSKAAPADSANSVLVSEEFVKQAGWKDPIGQTVDFFHDQRKYTVVGVVRDYHYLSLTEKLSPVLYSMKPDYPWGNIFVKIGPQNKPAALERIQKEFKDDFPYIPYQYKFKDDELAGQYEKEAKWKQIVTFGAALTIFISCIGLFGLATLSAENRKKEIGIRKVLGASVAGIVRKLSTDFAMLVFLSAVISMPVGWWAVHHWLQAYPYRIGISVWLFLLATVAVLAIALVTVSFQTIKAALANPVESLRRE</sequence>
<feature type="transmembrane region" description="Helical" evidence="6">
    <location>
        <begin position="427"/>
        <end position="448"/>
    </location>
</feature>
<dbReference type="GO" id="GO:0022857">
    <property type="term" value="F:transmembrane transporter activity"/>
    <property type="evidence" value="ECO:0007669"/>
    <property type="project" value="TreeGrafter"/>
</dbReference>
<feature type="domain" description="MacB-like periplasmic core" evidence="8">
    <location>
        <begin position="433"/>
        <end position="628"/>
    </location>
</feature>
<dbReference type="PANTHER" id="PTHR30572">
    <property type="entry name" value="MEMBRANE COMPONENT OF TRANSPORTER-RELATED"/>
    <property type="match status" value="1"/>
</dbReference>
<feature type="domain" description="ABC3 transporter permease C-terminal" evidence="7">
    <location>
        <begin position="292"/>
        <end position="405"/>
    </location>
</feature>
<organism evidence="9 10">
    <name type="scientific">Mucilaginibacter pineti</name>
    <dbReference type="NCBI Taxonomy" id="1391627"/>
    <lineage>
        <taxon>Bacteria</taxon>
        <taxon>Pseudomonadati</taxon>
        <taxon>Bacteroidota</taxon>
        <taxon>Sphingobacteriia</taxon>
        <taxon>Sphingobacteriales</taxon>
        <taxon>Sphingobacteriaceae</taxon>
        <taxon>Mucilaginibacter</taxon>
    </lineage>
</organism>
<feature type="transmembrane region" description="Helical" evidence="6">
    <location>
        <begin position="20"/>
        <end position="42"/>
    </location>
</feature>
<evidence type="ECO:0000256" key="1">
    <source>
        <dbReference type="ARBA" id="ARBA00004651"/>
    </source>
</evidence>
<feature type="transmembrane region" description="Helical" evidence="6">
    <location>
        <begin position="330"/>
        <end position="362"/>
    </location>
</feature>
<evidence type="ECO:0000259" key="8">
    <source>
        <dbReference type="Pfam" id="PF12704"/>
    </source>
</evidence>
<keyword evidence="4 6" id="KW-1133">Transmembrane helix</keyword>
<dbReference type="InterPro" id="IPR050250">
    <property type="entry name" value="Macrolide_Exporter_MacB"/>
</dbReference>
<keyword evidence="5 6" id="KW-0472">Membrane</keyword>
<name>A0A1G7NJ32_9SPHI</name>
<comment type="subcellular location">
    <subcellularLocation>
        <location evidence="1">Cell membrane</location>
        <topology evidence="1">Multi-pass membrane protein</topology>
    </subcellularLocation>
</comment>
<dbReference type="InterPro" id="IPR003838">
    <property type="entry name" value="ABC3_permease_C"/>
</dbReference>
<keyword evidence="10" id="KW-1185">Reference proteome</keyword>
<accession>A0A1G7NJ32</accession>
<evidence type="ECO:0000256" key="5">
    <source>
        <dbReference type="ARBA" id="ARBA00023136"/>
    </source>
</evidence>
<dbReference type="Proteomes" id="UP000199072">
    <property type="component" value="Unassembled WGS sequence"/>
</dbReference>
<dbReference type="InterPro" id="IPR025857">
    <property type="entry name" value="MacB_PCD"/>
</dbReference>
<dbReference type="AlphaFoldDB" id="A0A1G7NJ32"/>
<reference evidence="9 10" key="1">
    <citation type="submission" date="2016-10" db="EMBL/GenBank/DDBJ databases">
        <authorList>
            <person name="de Groot N.N."/>
        </authorList>
    </citation>
    <scope>NUCLEOTIDE SEQUENCE [LARGE SCALE GENOMIC DNA]</scope>
    <source>
        <strain evidence="9 10">47C3B</strain>
    </source>
</reference>
<dbReference type="PANTHER" id="PTHR30572:SF18">
    <property type="entry name" value="ABC-TYPE MACROLIDE FAMILY EXPORT SYSTEM PERMEASE COMPONENT 2"/>
    <property type="match status" value="1"/>
</dbReference>
<feature type="transmembrane region" description="Helical" evidence="6">
    <location>
        <begin position="747"/>
        <end position="769"/>
    </location>
</feature>
<keyword evidence="2" id="KW-1003">Cell membrane</keyword>
<feature type="transmembrane region" description="Helical" evidence="6">
    <location>
        <begin position="382"/>
        <end position="406"/>
    </location>
</feature>
<dbReference type="Pfam" id="PF02687">
    <property type="entry name" value="FtsX"/>
    <property type="match status" value="2"/>
</dbReference>
<evidence type="ECO:0000256" key="2">
    <source>
        <dbReference type="ARBA" id="ARBA00022475"/>
    </source>
</evidence>
<feature type="transmembrane region" description="Helical" evidence="6">
    <location>
        <begin position="665"/>
        <end position="689"/>
    </location>
</feature>
<evidence type="ECO:0000259" key="7">
    <source>
        <dbReference type="Pfam" id="PF02687"/>
    </source>
</evidence>
<keyword evidence="3 6" id="KW-0812">Transmembrane</keyword>
<gene>
    <name evidence="9" type="ORF">SAMN05216464_12735</name>
</gene>
<dbReference type="Pfam" id="PF12704">
    <property type="entry name" value="MacB_PCD"/>
    <property type="match status" value="2"/>
</dbReference>
<evidence type="ECO:0000313" key="9">
    <source>
        <dbReference type="EMBL" id="SDF73951.1"/>
    </source>
</evidence>
<dbReference type="OrthoDB" id="1451596at2"/>
<dbReference type="GO" id="GO:0005886">
    <property type="term" value="C:plasma membrane"/>
    <property type="evidence" value="ECO:0007669"/>
    <property type="project" value="UniProtKB-SubCell"/>
</dbReference>
<evidence type="ECO:0000256" key="3">
    <source>
        <dbReference type="ARBA" id="ARBA00022692"/>
    </source>
</evidence>
<evidence type="ECO:0000256" key="6">
    <source>
        <dbReference type="SAM" id="Phobius"/>
    </source>
</evidence>
<feature type="domain" description="MacB-like periplasmic core" evidence="8">
    <location>
        <begin position="21"/>
        <end position="236"/>
    </location>
</feature>
<protein>
    <submittedName>
        <fullName evidence="9">Putative ABC transport system permease protein</fullName>
    </submittedName>
</protein>